<feature type="compositionally biased region" description="Basic and acidic residues" evidence="1">
    <location>
        <begin position="243"/>
        <end position="278"/>
    </location>
</feature>
<feature type="compositionally biased region" description="Low complexity" evidence="1">
    <location>
        <begin position="70"/>
        <end position="86"/>
    </location>
</feature>
<dbReference type="OrthoDB" id="10065820at2759"/>
<dbReference type="Pfam" id="PF15996">
    <property type="entry name" value="PNISR"/>
    <property type="match status" value="1"/>
</dbReference>
<evidence type="ECO:0000313" key="3">
    <source>
        <dbReference type="Proteomes" id="UP000593567"/>
    </source>
</evidence>
<evidence type="ECO:0000313" key="2">
    <source>
        <dbReference type="EMBL" id="KAF6037051.1"/>
    </source>
</evidence>
<evidence type="ECO:0000256" key="1">
    <source>
        <dbReference type="SAM" id="MobiDB-lite"/>
    </source>
</evidence>
<feature type="region of interest" description="Disordered" evidence="1">
    <location>
        <begin position="243"/>
        <end position="335"/>
    </location>
</feature>
<proteinExistence type="predicted"/>
<dbReference type="InterPro" id="IPR031937">
    <property type="entry name" value="PNISR"/>
</dbReference>
<feature type="region of interest" description="Disordered" evidence="1">
    <location>
        <begin position="44"/>
        <end position="89"/>
    </location>
</feature>
<protein>
    <recommendedName>
        <fullName evidence="4">PNISR</fullName>
    </recommendedName>
</protein>
<feature type="region of interest" description="Disordered" evidence="1">
    <location>
        <begin position="197"/>
        <end position="223"/>
    </location>
</feature>
<sequence>MWQQPGAWGQQQWPMQQSAYANLSNDQVDWAALAKQWMQFKDVGDSSSNVIQPPPPPPPAVVPQSTPHEANISNANASSSWNSEFNGGDNASQAWEVTSTSDWTADMDIQRDEETPIADQKSQSFDYNSRAGEYSNTFSPNPSAADTAKEHHNNFSSGQYNQGYEYNQQNYHQQQQQQYWMQNHPGYGQFIGAALASQPSTNQQSQSRPHFQDEDVTGPSPFMDAAKRKALPLWIREGLEKMEREKAKKEERERQARELKKRKKIEEEEQKKAEEEAARTGIPMKSKFEDDDDEEDAPSTASPEKEPSVQARQSRSPQRSVSRSPSPEEERYMTSEERQMQLMMKVKTMLTDILLTVTNEQIEDVCRKVYSRCKKQALAGTCCNEQCHWLTCCNEQCHWLTCCNEQCHWLTYTYTCNYFEQLYKFLFCYLTFDTMISNHILKDKSVNIKSKANVYTLINCQLDLHHF</sequence>
<gene>
    <name evidence="2" type="ORF">EB796_004646</name>
</gene>
<dbReference type="EMBL" id="VXIV02000631">
    <property type="protein sequence ID" value="KAF6037051.1"/>
    <property type="molecule type" value="Genomic_DNA"/>
</dbReference>
<dbReference type="AlphaFoldDB" id="A0A7J7KGN6"/>
<organism evidence="2 3">
    <name type="scientific">Bugula neritina</name>
    <name type="common">Brown bryozoan</name>
    <name type="synonym">Sertularia neritina</name>
    <dbReference type="NCBI Taxonomy" id="10212"/>
    <lineage>
        <taxon>Eukaryota</taxon>
        <taxon>Metazoa</taxon>
        <taxon>Spiralia</taxon>
        <taxon>Lophotrochozoa</taxon>
        <taxon>Bryozoa</taxon>
        <taxon>Gymnolaemata</taxon>
        <taxon>Cheilostomatida</taxon>
        <taxon>Flustrina</taxon>
        <taxon>Buguloidea</taxon>
        <taxon>Bugulidae</taxon>
        <taxon>Bugula</taxon>
    </lineage>
</organism>
<dbReference type="Proteomes" id="UP000593567">
    <property type="component" value="Unassembled WGS sequence"/>
</dbReference>
<feature type="compositionally biased region" description="Polar residues" evidence="1">
    <location>
        <begin position="197"/>
        <end position="209"/>
    </location>
</feature>
<feature type="region of interest" description="Disordered" evidence="1">
    <location>
        <begin position="129"/>
        <end position="162"/>
    </location>
</feature>
<accession>A0A7J7KGN6</accession>
<keyword evidence="3" id="KW-1185">Reference proteome</keyword>
<feature type="compositionally biased region" description="Pro residues" evidence="1">
    <location>
        <begin position="52"/>
        <end position="61"/>
    </location>
</feature>
<feature type="compositionally biased region" description="Basic and acidic residues" evidence="1">
    <location>
        <begin position="326"/>
        <end position="335"/>
    </location>
</feature>
<comment type="caution">
    <text evidence="2">The sequence shown here is derived from an EMBL/GenBank/DDBJ whole genome shotgun (WGS) entry which is preliminary data.</text>
</comment>
<dbReference type="PANTHER" id="PTHR31518">
    <property type="entry name" value="ARGININE/SERINE-RICH PROTEIN PNISR"/>
    <property type="match status" value="1"/>
</dbReference>
<feature type="compositionally biased region" description="Low complexity" evidence="1">
    <location>
        <begin position="308"/>
        <end position="325"/>
    </location>
</feature>
<reference evidence="2" key="1">
    <citation type="submission" date="2020-06" db="EMBL/GenBank/DDBJ databases">
        <title>Draft genome of Bugula neritina, a colonial animal packing powerful symbionts and potential medicines.</title>
        <authorList>
            <person name="Rayko M."/>
        </authorList>
    </citation>
    <scope>NUCLEOTIDE SEQUENCE [LARGE SCALE GENOMIC DNA]</scope>
    <source>
        <strain evidence="2">Kwan_BN1</strain>
    </source>
</reference>
<name>A0A7J7KGN6_BUGNE</name>
<evidence type="ECO:0008006" key="4">
    <source>
        <dbReference type="Google" id="ProtNLM"/>
    </source>
</evidence>
<feature type="compositionally biased region" description="Polar residues" evidence="1">
    <location>
        <begin position="134"/>
        <end position="144"/>
    </location>
</feature>